<evidence type="ECO:0000313" key="2">
    <source>
        <dbReference type="EMBL" id="GMK43953.1"/>
    </source>
</evidence>
<sequence>MILVPGVASASSIFEHQNTTVPVEQTVDDVYVVGGDADVLGHVKGVIVVINGSLHIGSTAKIDGVVVVIGGEVNQVPGAVLGDDLYDISLDNATQNSLLLGSGIVAGLWVVQLAASLLLILVPVLIRLLGKKKIASFTERFQSVPTGRLLSAGFLSGIAIAALSLLLLVTVVGIPVLILVLIAAIIAVALGLTVISYWIGDRIKWSESRPDWLKVLIGAALLAAFSNIPIIGWLLFLVVAMFSLGICTLWIAGKRKRKA</sequence>
<name>A0ABQ6NGU1_9BACL</name>
<dbReference type="EMBL" id="BTCL01000003">
    <property type="protein sequence ID" value="GMK43953.1"/>
    <property type="molecule type" value="Genomic_DNA"/>
</dbReference>
<keyword evidence="1" id="KW-1133">Transmembrane helix</keyword>
<keyword evidence="1" id="KW-0472">Membrane</keyword>
<feature type="transmembrane region" description="Helical" evidence="1">
    <location>
        <begin position="212"/>
        <end position="228"/>
    </location>
</feature>
<evidence type="ECO:0000313" key="3">
    <source>
        <dbReference type="Proteomes" id="UP001285921"/>
    </source>
</evidence>
<gene>
    <name evidence="2" type="ORF">PghCCS26_10800</name>
</gene>
<organism evidence="2 3">
    <name type="scientific">Paenibacillus glycanilyticus</name>
    <dbReference type="NCBI Taxonomy" id="126569"/>
    <lineage>
        <taxon>Bacteria</taxon>
        <taxon>Bacillati</taxon>
        <taxon>Bacillota</taxon>
        <taxon>Bacilli</taxon>
        <taxon>Bacillales</taxon>
        <taxon>Paenibacillaceae</taxon>
        <taxon>Paenibacillus</taxon>
    </lineage>
</organism>
<evidence type="ECO:0008006" key="4">
    <source>
        <dbReference type="Google" id="ProtNLM"/>
    </source>
</evidence>
<keyword evidence="1" id="KW-0812">Transmembrane</keyword>
<feature type="transmembrane region" description="Helical" evidence="1">
    <location>
        <begin position="106"/>
        <end position="129"/>
    </location>
</feature>
<comment type="caution">
    <text evidence="2">The sequence shown here is derived from an EMBL/GenBank/DDBJ whole genome shotgun (WGS) entry which is preliminary data.</text>
</comment>
<accession>A0ABQ6NGU1</accession>
<feature type="transmembrane region" description="Helical" evidence="1">
    <location>
        <begin position="176"/>
        <end position="200"/>
    </location>
</feature>
<reference evidence="2 3" key="1">
    <citation type="submission" date="2023-05" db="EMBL/GenBank/DDBJ databases">
        <title>Draft genome of Paenibacillus sp. CCS26.</title>
        <authorList>
            <person name="Akita H."/>
            <person name="Shinto Y."/>
            <person name="Kimura Z."/>
        </authorList>
    </citation>
    <scope>NUCLEOTIDE SEQUENCE [LARGE SCALE GENOMIC DNA]</scope>
    <source>
        <strain evidence="2 3">CCS26</strain>
    </source>
</reference>
<feature type="transmembrane region" description="Helical" evidence="1">
    <location>
        <begin position="149"/>
        <end position="170"/>
    </location>
</feature>
<dbReference type="Proteomes" id="UP001285921">
    <property type="component" value="Unassembled WGS sequence"/>
</dbReference>
<proteinExistence type="predicted"/>
<dbReference type="RefSeq" id="WP_317979069.1">
    <property type="nucleotide sequence ID" value="NZ_BTCL01000003.1"/>
</dbReference>
<protein>
    <recommendedName>
        <fullName evidence="4">Polymer-forming cytoskeletal protein</fullName>
    </recommendedName>
</protein>
<feature type="transmembrane region" description="Helical" evidence="1">
    <location>
        <begin position="234"/>
        <end position="253"/>
    </location>
</feature>
<evidence type="ECO:0000256" key="1">
    <source>
        <dbReference type="SAM" id="Phobius"/>
    </source>
</evidence>
<keyword evidence="3" id="KW-1185">Reference proteome</keyword>